<dbReference type="Proteomes" id="UP001205843">
    <property type="component" value="Unassembled WGS sequence"/>
</dbReference>
<gene>
    <name evidence="4" type="ORF">J2T57_002527</name>
</gene>
<sequence length="394" mass="44027">MHPVLRSLLLALLFLPFTVTAEEFRACVDRLADQAAGEGISVATIDGALRPIERQVRVVELDRRQPEFVQTFWQYYAARVSDTRLETGRERLEEYRPLLERVHADYGVRPEYLVSLWGLETNFGSHFGSMPVLDSLGTLACDPRRARFFGEQLMAALRLIDAGHMAPEQMRGSWAGAMGHMQFMPATFERHAVDATGDGRSDPWQNLEDALATGANYLRNMGWRDGERWGREVSLPDDFDYGLADIGSRRPLAEWADLGVRRVDGGALPQADMEAAMLLPAGHRGPAFLVYHNFHVIMRWNTSTSYALAVGLLADQLSGQPGLQTSEPADSDPLRRDDVEELQQRLADQGFDPGPVDGILGRQTRAAVRAFQRANDLPADGYPDPRLLEQLRTL</sequence>
<feature type="chain" id="PRO_5041913146" evidence="1">
    <location>
        <begin position="22"/>
        <end position="394"/>
    </location>
</feature>
<dbReference type="PANTHER" id="PTHR30163:SF8">
    <property type="entry name" value="LYTIC MUREIN TRANSGLYCOSYLASE"/>
    <property type="match status" value="1"/>
</dbReference>
<feature type="domain" description="Peptidoglycan binding-like" evidence="2">
    <location>
        <begin position="335"/>
        <end position="391"/>
    </location>
</feature>
<evidence type="ECO:0000259" key="3">
    <source>
        <dbReference type="Pfam" id="PF13406"/>
    </source>
</evidence>
<dbReference type="GO" id="GO:0009253">
    <property type="term" value="P:peptidoglycan catabolic process"/>
    <property type="evidence" value="ECO:0007669"/>
    <property type="project" value="TreeGrafter"/>
</dbReference>
<name>A0AAE3G4T6_9GAMM</name>
<dbReference type="RefSeq" id="WP_253478780.1">
    <property type="nucleotide sequence ID" value="NZ_JALJXV010000006.1"/>
</dbReference>
<accession>A0AAE3G4T6</accession>
<dbReference type="InterPro" id="IPR023346">
    <property type="entry name" value="Lysozyme-like_dom_sf"/>
</dbReference>
<evidence type="ECO:0000313" key="4">
    <source>
        <dbReference type="EMBL" id="MCP1675377.1"/>
    </source>
</evidence>
<dbReference type="Pfam" id="PF13406">
    <property type="entry name" value="SLT_2"/>
    <property type="match status" value="1"/>
</dbReference>
<protein>
    <submittedName>
        <fullName evidence="4">Membrane-bound lytic murein transglycosylase B</fullName>
    </submittedName>
</protein>
<dbReference type="InterPro" id="IPR036365">
    <property type="entry name" value="PGBD-like_sf"/>
</dbReference>
<feature type="signal peptide" evidence="1">
    <location>
        <begin position="1"/>
        <end position="21"/>
    </location>
</feature>
<dbReference type="CDD" id="cd13399">
    <property type="entry name" value="Slt35-like"/>
    <property type="match status" value="1"/>
</dbReference>
<dbReference type="SUPFAM" id="SSF47090">
    <property type="entry name" value="PGBD-like"/>
    <property type="match status" value="1"/>
</dbReference>
<dbReference type="InterPro" id="IPR036366">
    <property type="entry name" value="PGBDSf"/>
</dbReference>
<dbReference type="GO" id="GO:0008933">
    <property type="term" value="F:peptidoglycan lytic transglycosylase activity"/>
    <property type="evidence" value="ECO:0007669"/>
    <property type="project" value="TreeGrafter"/>
</dbReference>
<reference evidence="4" key="1">
    <citation type="submission" date="2022-03" db="EMBL/GenBank/DDBJ databases">
        <title>Genomic Encyclopedia of Type Strains, Phase III (KMG-III): the genomes of soil and plant-associated and newly described type strains.</title>
        <authorList>
            <person name="Whitman W."/>
        </authorList>
    </citation>
    <scope>NUCLEOTIDE SEQUENCE</scope>
    <source>
        <strain evidence="4">ANL 6-2</strain>
    </source>
</reference>
<dbReference type="Pfam" id="PF01471">
    <property type="entry name" value="PG_binding_1"/>
    <property type="match status" value="1"/>
</dbReference>
<comment type="caution">
    <text evidence="4">The sequence shown here is derived from an EMBL/GenBank/DDBJ whole genome shotgun (WGS) entry which is preliminary data.</text>
</comment>
<dbReference type="NCBIfam" id="TIGR02283">
    <property type="entry name" value="MltB_2"/>
    <property type="match status" value="1"/>
</dbReference>
<keyword evidence="1" id="KW-0732">Signal</keyword>
<dbReference type="InterPro" id="IPR011970">
    <property type="entry name" value="MltB_2"/>
</dbReference>
<dbReference type="Gene3D" id="1.10.101.10">
    <property type="entry name" value="PGBD-like superfamily/PGBD"/>
    <property type="match status" value="1"/>
</dbReference>
<keyword evidence="5" id="KW-1185">Reference proteome</keyword>
<dbReference type="FunFam" id="1.10.8.350:FF:000001">
    <property type="entry name" value="Lytic murein transglycosylase B"/>
    <property type="match status" value="1"/>
</dbReference>
<evidence type="ECO:0000259" key="2">
    <source>
        <dbReference type="Pfam" id="PF01471"/>
    </source>
</evidence>
<dbReference type="SUPFAM" id="SSF53955">
    <property type="entry name" value="Lysozyme-like"/>
    <property type="match status" value="1"/>
</dbReference>
<dbReference type="InterPro" id="IPR031304">
    <property type="entry name" value="SLT_2"/>
</dbReference>
<dbReference type="InterPro" id="IPR043426">
    <property type="entry name" value="MltB-like"/>
</dbReference>
<organism evidence="4 5">
    <name type="scientific">Natronocella acetinitrilica</name>
    <dbReference type="NCBI Taxonomy" id="414046"/>
    <lineage>
        <taxon>Bacteria</taxon>
        <taxon>Pseudomonadati</taxon>
        <taxon>Pseudomonadota</taxon>
        <taxon>Gammaproteobacteria</taxon>
        <taxon>Chromatiales</taxon>
        <taxon>Ectothiorhodospiraceae</taxon>
        <taxon>Natronocella</taxon>
    </lineage>
</organism>
<feature type="domain" description="Transglycosylase SLT" evidence="3">
    <location>
        <begin position="24"/>
        <end position="315"/>
    </location>
</feature>
<dbReference type="PANTHER" id="PTHR30163">
    <property type="entry name" value="MEMBRANE-BOUND LYTIC MUREIN TRANSGLYCOSYLASE B"/>
    <property type="match status" value="1"/>
</dbReference>
<dbReference type="EMBL" id="JALJXV010000006">
    <property type="protein sequence ID" value="MCP1675377.1"/>
    <property type="molecule type" value="Genomic_DNA"/>
</dbReference>
<evidence type="ECO:0000256" key="1">
    <source>
        <dbReference type="SAM" id="SignalP"/>
    </source>
</evidence>
<dbReference type="AlphaFoldDB" id="A0AAE3G4T6"/>
<dbReference type="Gene3D" id="1.10.530.10">
    <property type="match status" value="1"/>
</dbReference>
<evidence type="ECO:0000313" key="5">
    <source>
        <dbReference type="Proteomes" id="UP001205843"/>
    </source>
</evidence>
<proteinExistence type="predicted"/>
<dbReference type="InterPro" id="IPR002477">
    <property type="entry name" value="Peptidoglycan-bd-like"/>
</dbReference>
<dbReference type="Gene3D" id="1.10.8.350">
    <property type="entry name" value="Bacterial muramidase"/>
    <property type="match status" value="1"/>
</dbReference>